<evidence type="ECO:0000259" key="2">
    <source>
        <dbReference type="PROSITE" id="PS51371"/>
    </source>
</evidence>
<dbReference type="InterPro" id="IPR000644">
    <property type="entry name" value="CBS_dom"/>
</dbReference>
<sequence>MATARDIMTPDVTCVRSEESAVDAARKTVELDVGALPVRGPDERLKGMLTDRDIVVRVVGRGAGSGRVHRR</sequence>
<protein>
    <submittedName>
        <fullName evidence="3">CBS domain-containing protein</fullName>
    </submittedName>
</protein>
<keyword evidence="1" id="KW-0129">CBS domain</keyword>
<reference evidence="3 4" key="1">
    <citation type="submission" date="2024-10" db="EMBL/GenBank/DDBJ databases">
        <title>The Natural Products Discovery Center: Release of the First 8490 Sequenced Strains for Exploring Actinobacteria Biosynthetic Diversity.</title>
        <authorList>
            <person name="Kalkreuter E."/>
            <person name="Kautsar S.A."/>
            <person name="Yang D."/>
            <person name="Bader C.D."/>
            <person name="Teijaro C.N."/>
            <person name="Fluegel L."/>
            <person name="Davis C.M."/>
            <person name="Simpson J.R."/>
            <person name="Lauterbach L."/>
            <person name="Steele A.D."/>
            <person name="Gui C."/>
            <person name="Meng S."/>
            <person name="Li G."/>
            <person name="Viehrig K."/>
            <person name="Ye F."/>
            <person name="Su P."/>
            <person name="Kiefer A.F."/>
            <person name="Nichols A."/>
            <person name="Cepeda A.J."/>
            <person name="Yan W."/>
            <person name="Fan B."/>
            <person name="Jiang Y."/>
            <person name="Adhikari A."/>
            <person name="Zheng C.-J."/>
            <person name="Schuster L."/>
            <person name="Cowan T.M."/>
            <person name="Smanski M.J."/>
            <person name="Chevrette M.G."/>
            <person name="De Carvalho L.P.S."/>
            <person name="Shen B."/>
        </authorList>
    </citation>
    <scope>NUCLEOTIDE SEQUENCE [LARGE SCALE GENOMIC DNA]</scope>
    <source>
        <strain evidence="3 4">NPDC048229</strain>
    </source>
</reference>
<gene>
    <name evidence="3" type="ORF">ACGFYS_08690</name>
</gene>
<dbReference type="PROSITE" id="PS51371">
    <property type="entry name" value="CBS"/>
    <property type="match status" value="1"/>
</dbReference>
<dbReference type="RefSeq" id="WP_308436894.1">
    <property type="nucleotide sequence ID" value="NZ_BMVV01000023.1"/>
</dbReference>
<dbReference type="SUPFAM" id="SSF54631">
    <property type="entry name" value="CBS-domain pair"/>
    <property type="match status" value="1"/>
</dbReference>
<dbReference type="SMART" id="SM00116">
    <property type="entry name" value="CBS"/>
    <property type="match status" value="1"/>
</dbReference>
<feature type="domain" description="CBS" evidence="2">
    <location>
        <begin position="8"/>
        <end position="65"/>
    </location>
</feature>
<proteinExistence type="predicted"/>
<accession>A0ABW7BNK1</accession>
<evidence type="ECO:0000313" key="4">
    <source>
        <dbReference type="Proteomes" id="UP001604282"/>
    </source>
</evidence>
<dbReference type="Pfam" id="PF00571">
    <property type="entry name" value="CBS"/>
    <property type="match status" value="1"/>
</dbReference>
<dbReference type="InterPro" id="IPR046342">
    <property type="entry name" value="CBS_dom_sf"/>
</dbReference>
<comment type="caution">
    <text evidence="3">The sequence shown here is derived from an EMBL/GenBank/DDBJ whole genome shotgun (WGS) entry which is preliminary data.</text>
</comment>
<dbReference type="Gene3D" id="3.10.580.10">
    <property type="entry name" value="CBS-domain"/>
    <property type="match status" value="1"/>
</dbReference>
<name>A0ABW7BNK1_9ACTN</name>
<keyword evidence="4" id="KW-1185">Reference proteome</keyword>
<organism evidence="3 4">
    <name type="scientific">Streptomyces omiyaensis</name>
    <dbReference type="NCBI Taxonomy" id="68247"/>
    <lineage>
        <taxon>Bacteria</taxon>
        <taxon>Bacillati</taxon>
        <taxon>Actinomycetota</taxon>
        <taxon>Actinomycetes</taxon>
        <taxon>Kitasatosporales</taxon>
        <taxon>Streptomycetaceae</taxon>
        <taxon>Streptomyces</taxon>
    </lineage>
</organism>
<evidence type="ECO:0000313" key="3">
    <source>
        <dbReference type="EMBL" id="MFG3189006.1"/>
    </source>
</evidence>
<evidence type="ECO:0000256" key="1">
    <source>
        <dbReference type="PROSITE-ProRule" id="PRU00703"/>
    </source>
</evidence>
<dbReference type="EMBL" id="JBICZW010000004">
    <property type="protein sequence ID" value="MFG3189006.1"/>
    <property type="molecule type" value="Genomic_DNA"/>
</dbReference>
<dbReference type="Proteomes" id="UP001604282">
    <property type="component" value="Unassembled WGS sequence"/>
</dbReference>